<feature type="domain" description="Chalcone isomerase" evidence="3">
    <location>
        <begin position="30"/>
        <end position="221"/>
    </location>
</feature>
<dbReference type="InterPro" id="IPR036298">
    <property type="entry name" value="Chalcone_isomerase_sf"/>
</dbReference>
<proteinExistence type="inferred from homology"/>
<dbReference type="AlphaFoldDB" id="A0AAP0B448"/>
<dbReference type="InterPro" id="IPR016088">
    <property type="entry name" value="Chalcone_isomerase_3-sand"/>
</dbReference>
<evidence type="ECO:0000256" key="2">
    <source>
        <dbReference type="RuleBase" id="RU361158"/>
    </source>
</evidence>
<dbReference type="InterPro" id="IPR044191">
    <property type="entry name" value="CHI3-like"/>
</dbReference>
<comment type="similarity">
    <text evidence="1 2">Belongs to the chalcone isomerase family.</text>
</comment>
<keyword evidence="4" id="KW-0413">Isomerase</keyword>
<dbReference type="PANTHER" id="PTHR47588:SF1">
    <property type="entry name" value="CHALCONE--FLAVANONE ISOMERASE 3-RELATED"/>
    <property type="match status" value="1"/>
</dbReference>
<dbReference type="InterPro" id="IPR016087">
    <property type="entry name" value="Chalcone_isomerase"/>
</dbReference>
<evidence type="ECO:0000313" key="4">
    <source>
        <dbReference type="EMBL" id="KAK8926571.1"/>
    </source>
</evidence>
<reference evidence="4 5" key="1">
    <citation type="journal article" date="2022" name="Nat. Plants">
        <title>Genomes of leafy and leafless Platanthera orchids illuminate the evolution of mycoheterotrophy.</title>
        <authorList>
            <person name="Li M.H."/>
            <person name="Liu K.W."/>
            <person name="Li Z."/>
            <person name="Lu H.C."/>
            <person name="Ye Q.L."/>
            <person name="Zhang D."/>
            <person name="Wang J.Y."/>
            <person name="Li Y.F."/>
            <person name="Zhong Z.M."/>
            <person name="Liu X."/>
            <person name="Yu X."/>
            <person name="Liu D.K."/>
            <person name="Tu X.D."/>
            <person name="Liu B."/>
            <person name="Hao Y."/>
            <person name="Liao X.Y."/>
            <person name="Jiang Y.T."/>
            <person name="Sun W.H."/>
            <person name="Chen J."/>
            <person name="Chen Y.Q."/>
            <person name="Ai Y."/>
            <person name="Zhai J.W."/>
            <person name="Wu S.S."/>
            <person name="Zhou Z."/>
            <person name="Hsiao Y.Y."/>
            <person name="Wu W.L."/>
            <person name="Chen Y.Y."/>
            <person name="Lin Y.F."/>
            <person name="Hsu J.L."/>
            <person name="Li C.Y."/>
            <person name="Wang Z.W."/>
            <person name="Zhao X."/>
            <person name="Zhong W.Y."/>
            <person name="Ma X.K."/>
            <person name="Ma L."/>
            <person name="Huang J."/>
            <person name="Chen G.Z."/>
            <person name="Huang M.Z."/>
            <person name="Huang L."/>
            <person name="Peng D.H."/>
            <person name="Luo Y.B."/>
            <person name="Zou S.Q."/>
            <person name="Chen S.P."/>
            <person name="Lan S."/>
            <person name="Tsai W.C."/>
            <person name="Van de Peer Y."/>
            <person name="Liu Z.J."/>
        </authorList>
    </citation>
    <scope>NUCLEOTIDE SEQUENCE [LARGE SCALE GENOMIC DNA]</scope>
    <source>
        <strain evidence="4">Lor287</strain>
    </source>
</reference>
<accession>A0AAP0B448</accession>
<name>A0AAP0B448_9ASPA</name>
<dbReference type="SUPFAM" id="SSF54626">
    <property type="entry name" value="Chalcone isomerase"/>
    <property type="match status" value="1"/>
</dbReference>
<dbReference type="GO" id="GO:0016872">
    <property type="term" value="F:intramolecular lyase activity"/>
    <property type="evidence" value="ECO:0007669"/>
    <property type="project" value="InterPro"/>
</dbReference>
<dbReference type="EMBL" id="JBBWWQ010000016">
    <property type="protein sequence ID" value="KAK8926571.1"/>
    <property type="molecule type" value="Genomic_DNA"/>
</dbReference>
<keyword evidence="5" id="KW-1185">Reference proteome</keyword>
<dbReference type="InterPro" id="IPR016089">
    <property type="entry name" value="Chalcone_isomerase_bundle_sf"/>
</dbReference>
<protein>
    <recommendedName>
        <fullName evidence="2">Chalcone-flavonone isomerase family protein</fullName>
    </recommendedName>
</protein>
<gene>
    <name evidence="4" type="primary">CHI3</name>
    <name evidence="4" type="ORF">KSP39_PZI018597</name>
</gene>
<evidence type="ECO:0000259" key="3">
    <source>
        <dbReference type="Pfam" id="PF02431"/>
    </source>
</evidence>
<comment type="caution">
    <text evidence="4">The sequence shown here is derived from an EMBL/GenBank/DDBJ whole genome shotgun (WGS) entry which is preliminary data.</text>
</comment>
<sequence length="224" mass="25577">MFSLTGSKYVHDLQIKMSLQEVMINENPFPAEITTTKQLDLVGQGITDVEIHFLQIKYYAIGIYIEKDVIHHLENWKGKKGTELEEDDLFFDALVSAPVEKIFRTVVIKEIKGSQFGVQLENAVRDRLAEADKYEEEEEEELEKITEFFQSKYMKKDSVITFYFPATHSTAEITFATEGKGETKIKVENANVAEMMQKWYLGGPAAVSPSTVKSLSEKFEEILS</sequence>
<evidence type="ECO:0000313" key="5">
    <source>
        <dbReference type="Proteomes" id="UP001418222"/>
    </source>
</evidence>
<dbReference type="PANTHER" id="PTHR47588">
    <property type="entry name" value="CHALCONE--FLAVONONE ISOMERASE 3-RELATED"/>
    <property type="match status" value="1"/>
</dbReference>
<evidence type="ECO:0000256" key="1">
    <source>
        <dbReference type="ARBA" id="ARBA00007166"/>
    </source>
</evidence>
<organism evidence="4 5">
    <name type="scientific">Platanthera zijinensis</name>
    <dbReference type="NCBI Taxonomy" id="2320716"/>
    <lineage>
        <taxon>Eukaryota</taxon>
        <taxon>Viridiplantae</taxon>
        <taxon>Streptophyta</taxon>
        <taxon>Embryophyta</taxon>
        <taxon>Tracheophyta</taxon>
        <taxon>Spermatophyta</taxon>
        <taxon>Magnoliopsida</taxon>
        <taxon>Liliopsida</taxon>
        <taxon>Asparagales</taxon>
        <taxon>Orchidaceae</taxon>
        <taxon>Orchidoideae</taxon>
        <taxon>Orchideae</taxon>
        <taxon>Orchidinae</taxon>
        <taxon>Platanthera</taxon>
    </lineage>
</organism>
<dbReference type="Pfam" id="PF02431">
    <property type="entry name" value="Chalcone"/>
    <property type="match status" value="1"/>
</dbReference>
<dbReference type="Gene3D" id="1.10.890.20">
    <property type="match status" value="1"/>
</dbReference>
<dbReference type="Proteomes" id="UP001418222">
    <property type="component" value="Unassembled WGS sequence"/>
</dbReference>
<dbReference type="Gene3D" id="3.50.70.10">
    <property type="match status" value="1"/>
</dbReference>